<dbReference type="InterPro" id="IPR027417">
    <property type="entry name" value="P-loop_NTPase"/>
</dbReference>
<evidence type="ECO:0000313" key="1">
    <source>
        <dbReference type="EMBL" id="KDQ06553.1"/>
    </source>
</evidence>
<evidence type="ECO:0008006" key="3">
    <source>
        <dbReference type="Google" id="ProtNLM"/>
    </source>
</evidence>
<keyword evidence="2" id="KW-1185">Reference proteome</keyword>
<dbReference type="HOGENOM" id="CLU_023805_1_1_1"/>
<reference evidence="2" key="1">
    <citation type="journal article" date="2014" name="Proc. Natl. Acad. Sci. U.S.A.">
        <title>Extensive sampling of basidiomycete genomes demonstrates inadequacy of the white-rot/brown-rot paradigm for wood decay fungi.</title>
        <authorList>
            <person name="Riley R."/>
            <person name="Salamov A.A."/>
            <person name="Brown D.W."/>
            <person name="Nagy L.G."/>
            <person name="Floudas D."/>
            <person name="Held B.W."/>
            <person name="Levasseur A."/>
            <person name="Lombard V."/>
            <person name="Morin E."/>
            <person name="Otillar R."/>
            <person name="Lindquist E.A."/>
            <person name="Sun H."/>
            <person name="LaButti K.M."/>
            <person name="Schmutz J."/>
            <person name="Jabbour D."/>
            <person name="Luo H."/>
            <person name="Baker S.E."/>
            <person name="Pisabarro A.G."/>
            <person name="Walton J.D."/>
            <person name="Blanchette R.A."/>
            <person name="Henrissat B."/>
            <person name="Martin F."/>
            <person name="Cullen D."/>
            <person name="Hibbett D.S."/>
            <person name="Grigoriev I.V."/>
        </authorList>
    </citation>
    <scope>NUCLEOTIDE SEQUENCE [LARGE SCALE GENOMIC DNA]</scope>
    <source>
        <strain evidence="2">FD-172 SS1</strain>
    </source>
</reference>
<proteinExistence type="predicted"/>
<dbReference type="EMBL" id="KL198131">
    <property type="protein sequence ID" value="KDQ06553.1"/>
    <property type="molecule type" value="Genomic_DNA"/>
</dbReference>
<dbReference type="AlphaFoldDB" id="A0A067LTD2"/>
<dbReference type="InParanoid" id="A0A067LTD2"/>
<evidence type="ECO:0000313" key="2">
    <source>
        <dbReference type="Proteomes" id="UP000027195"/>
    </source>
</evidence>
<dbReference type="Proteomes" id="UP000027195">
    <property type="component" value="Unassembled WGS sequence"/>
</dbReference>
<dbReference type="OrthoDB" id="59699at2759"/>
<gene>
    <name evidence="1" type="ORF">BOTBODRAFT_181482</name>
</gene>
<organism evidence="1 2">
    <name type="scientific">Botryobasidium botryosum (strain FD-172 SS1)</name>
    <dbReference type="NCBI Taxonomy" id="930990"/>
    <lineage>
        <taxon>Eukaryota</taxon>
        <taxon>Fungi</taxon>
        <taxon>Dikarya</taxon>
        <taxon>Basidiomycota</taxon>
        <taxon>Agaricomycotina</taxon>
        <taxon>Agaricomycetes</taxon>
        <taxon>Cantharellales</taxon>
        <taxon>Botryobasidiaceae</taxon>
        <taxon>Botryobasidium</taxon>
    </lineage>
</organism>
<dbReference type="STRING" id="930990.A0A067LTD2"/>
<sequence length="150" mass="16817">MLTSNLQRREHCINYELTFPSNPRFAFHDSRGFELGATEELELVWSFIKNTQAWGLYTPVSMLFADSNRLMTTAEQEFFDKIDTGSVPVIAIVTKFDALDADACSALCGPNVPFEVAKEMAPKHATEKFNREHLPLIKSLAHPPKAVACL</sequence>
<protein>
    <recommendedName>
        <fullName evidence="3">G domain-containing protein</fullName>
    </recommendedName>
</protein>
<dbReference type="Gene3D" id="3.40.50.300">
    <property type="entry name" value="P-loop containing nucleotide triphosphate hydrolases"/>
    <property type="match status" value="1"/>
</dbReference>
<name>A0A067LTD2_BOTB1</name>
<accession>A0A067LTD2</accession>